<dbReference type="EMBL" id="CAJMWY010000058">
    <property type="protein sequence ID" value="CAE6412809.1"/>
    <property type="molecule type" value="Genomic_DNA"/>
</dbReference>
<evidence type="ECO:0000313" key="2">
    <source>
        <dbReference type="EMBL" id="CAE6412809.1"/>
    </source>
</evidence>
<keyword evidence="1" id="KW-0472">Membrane</keyword>
<reference evidence="2" key="1">
    <citation type="submission" date="2021-01" db="EMBL/GenBank/DDBJ databases">
        <authorList>
            <person name="Kaushik A."/>
        </authorList>
    </citation>
    <scope>NUCLEOTIDE SEQUENCE</scope>
    <source>
        <strain evidence="3">AG4-R118</strain>
        <strain evidence="2">AG4-RS23</strain>
    </source>
</reference>
<protein>
    <submittedName>
        <fullName evidence="2">Uncharacterized protein</fullName>
    </submittedName>
</protein>
<gene>
    <name evidence="3" type="ORF">RDB_LOCUS113705</name>
    <name evidence="2" type="ORF">RDB_LOCUS3606</name>
</gene>
<sequence>MSAQPGRKVRGCCCGIPIRIGAALLAWIYFFAGILVVLLAVRILQLDKLDSLDLESGVKALVIALGSLSAFLVITSLFGIVATIGLSPVVARIWSIMFQLWFYLQLALDITVVALLFTNHLDSLIEGCASLSPNARPSSSPYKSCFRARNMLGLYYILSGVVRNAIGYFFVRRVSSFSRDCAERTAANLNVQGGSADSLQGAKAV</sequence>
<proteinExistence type="predicted"/>
<feature type="transmembrane region" description="Helical" evidence="1">
    <location>
        <begin position="98"/>
        <end position="117"/>
    </location>
</feature>
<evidence type="ECO:0000313" key="3">
    <source>
        <dbReference type="EMBL" id="CAE6474575.1"/>
    </source>
</evidence>
<keyword evidence="1" id="KW-0812">Transmembrane</keyword>
<keyword evidence="1" id="KW-1133">Transmembrane helix</keyword>
<feature type="transmembrane region" description="Helical" evidence="1">
    <location>
        <begin position="61"/>
        <end position="86"/>
    </location>
</feature>
<dbReference type="EMBL" id="CAJMWX010001209">
    <property type="protein sequence ID" value="CAE6474575.1"/>
    <property type="molecule type" value="Genomic_DNA"/>
</dbReference>
<organism evidence="2 4">
    <name type="scientific">Rhizoctonia solani</name>
    <dbReference type="NCBI Taxonomy" id="456999"/>
    <lineage>
        <taxon>Eukaryota</taxon>
        <taxon>Fungi</taxon>
        <taxon>Dikarya</taxon>
        <taxon>Basidiomycota</taxon>
        <taxon>Agaricomycotina</taxon>
        <taxon>Agaricomycetes</taxon>
        <taxon>Cantharellales</taxon>
        <taxon>Ceratobasidiaceae</taxon>
        <taxon>Rhizoctonia</taxon>
    </lineage>
</organism>
<feature type="transmembrane region" description="Helical" evidence="1">
    <location>
        <begin position="153"/>
        <end position="171"/>
    </location>
</feature>
<dbReference type="AlphaFoldDB" id="A0A8H2X1I9"/>
<dbReference type="Proteomes" id="UP000663861">
    <property type="component" value="Unassembled WGS sequence"/>
</dbReference>
<name>A0A8H2X1I9_9AGAM</name>
<evidence type="ECO:0000256" key="1">
    <source>
        <dbReference type="SAM" id="Phobius"/>
    </source>
</evidence>
<accession>A0A8H2X1I9</accession>
<comment type="caution">
    <text evidence="2">The sequence shown here is derived from an EMBL/GenBank/DDBJ whole genome shotgun (WGS) entry which is preliminary data.</text>
</comment>
<dbReference type="Proteomes" id="UP000663888">
    <property type="component" value="Unassembled WGS sequence"/>
</dbReference>
<evidence type="ECO:0000313" key="4">
    <source>
        <dbReference type="Proteomes" id="UP000663861"/>
    </source>
</evidence>
<feature type="transmembrane region" description="Helical" evidence="1">
    <location>
        <begin position="20"/>
        <end position="41"/>
    </location>
</feature>